<name>A0A6A3KJY3_9STRA</name>
<evidence type="ECO:0000313" key="4">
    <source>
        <dbReference type="Proteomes" id="UP000433483"/>
    </source>
</evidence>
<organism evidence="1 5">
    <name type="scientific">Phytophthora fragariae</name>
    <dbReference type="NCBI Taxonomy" id="53985"/>
    <lineage>
        <taxon>Eukaryota</taxon>
        <taxon>Sar</taxon>
        <taxon>Stramenopiles</taxon>
        <taxon>Oomycota</taxon>
        <taxon>Peronosporomycetes</taxon>
        <taxon>Peronosporales</taxon>
        <taxon>Peronosporaceae</taxon>
        <taxon>Phytophthora</taxon>
    </lineage>
</organism>
<dbReference type="EMBL" id="QXGC01001238">
    <property type="protein sequence ID" value="KAE9207684.1"/>
    <property type="molecule type" value="Genomic_DNA"/>
</dbReference>
<dbReference type="AlphaFoldDB" id="A0A6A3KJY3"/>
<comment type="caution">
    <text evidence="1">The sequence shown here is derived from an EMBL/GenBank/DDBJ whole genome shotgun (WGS) entry which is preliminary data.</text>
</comment>
<dbReference type="EMBL" id="QXFW01000601">
    <property type="protein sequence ID" value="KAE9007620.1"/>
    <property type="molecule type" value="Genomic_DNA"/>
</dbReference>
<evidence type="ECO:0000313" key="6">
    <source>
        <dbReference type="Proteomes" id="UP000476176"/>
    </source>
</evidence>
<protein>
    <submittedName>
        <fullName evidence="1">Uncharacterized protein</fullName>
    </submittedName>
</protein>
<dbReference type="OrthoDB" id="10287245at2759"/>
<evidence type="ECO:0000313" key="2">
    <source>
        <dbReference type="EMBL" id="KAE9185754.1"/>
    </source>
</evidence>
<sequence length="110" mass="12263">MQDPAVNSINVRKLKAAVLAVLHWGPVSYQIHPLTQLYNRLLSLAEFQYSLLCTAKHIAGELNVMTDDKCDCKRHSKITPGFGIGAPELRSRSSFRYRVSRTLGAVVPLL</sequence>
<dbReference type="Proteomes" id="UP000433483">
    <property type="component" value="Unassembled WGS sequence"/>
</dbReference>
<dbReference type="Proteomes" id="UP000476176">
    <property type="component" value="Unassembled WGS sequence"/>
</dbReference>
<reference evidence="5 6" key="1">
    <citation type="submission" date="2018-09" db="EMBL/GenBank/DDBJ databases">
        <title>Genomic investigation of the strawberry pathogen Phytophthora fragariae indicates pathogenicity is determined by transcriptional variation in three key races.</title>
        <authorList>
            <person name="Adams T.M."/>
            <person name="Armitage A.D."/>
            <person name="Sobczyk M.K."/>
            <person name="Bates H.J."/>
            <person name="Dunwell J.M."/>
            <person name="Nellist C.F."/>
            <person name="Harrison R.J."/>
        </authorList>
    </citation>
    <scope>NUCLEOTIDE SEQUENCE [LARGE SCALE GENOMIC DNA]</scope>
    <source>
        <strain evidence="3 6">BC-23</strain>
        <strain evidence="2 4">NOV-27</strain>
        <strain evidence="1 5">SCRP245</strain>
    </source>
</reference>
<evidence type="ECO:0000313" key="3">
    <source>
        <dbReference type="EMBL" id="KAE9207684.1"/>
    </source>
</evidence>
<keyword evidence="4" id="KW-1185">Reference proteome</keyword>
<accession>A0A6A3KJY3</accession>
<proteinExistence type="predicted"/>
<evidence type="ECO:0000313" key="1">
    <source>
        <dbReference type="EMBL" id="KAE9007620.1"/>
    </source>
</evidence>
<gene>
    <name evidence="3" type="ORF">PF004_g16971</name>
    <name evidence="2" type="ORF">PF005_g21130</name>
    <name evidence="1" type="ORF">PF011_g11052</name>
</gene>
<dbReference type="Proteomes" id="UP000460718">
    <property type="component" value="Unassembled WGS sequence"/>
</dbReference>
<dbReference type="EMBL" id="QXGB01001773">
    <property type="protein sequence ID" value="KAE9185754.1"/>
    <property type="molecule type" value="Genomic_DNA"/>
</dbReference>
<evidence type="ECO:0000313" key="5">
    <source>
        <dbReference type="Proteomes" id="UP000460718"/>
    </source>
</evidence>